<dbReference type="InterPro" id="IPR036052">
    <property type="entry name" value="TrpB-like_PALP_sf"/>
</dbReference>
<dbReference type="InterPro" id="IPR050214">
    <property type="entry name" value="Cys_Synth/Cystath_Beta-Synth"/>
</dbReference>
<dbReference type="InterPro" id="IPR001926">
    <property type="entry name" value="TrpB-like_PALP"/>
</dbReference>
<comment type="caution">
    <text evidence="2">The sequence shown here is derived from an EMBL/GenBank/DDBJ whole genome shotgun (WGS) entry which is preliminary data.</text>
</comment>
<gene>
    <name evidence="2" type="ORF">EKO04_000004</name>
</gene>
<dbReference type="OrthoDB" id="10259545at2759"/>
<keyword evidence="3" id="KW-1185">Reference proteome</keyword>
<reference evidence="2" key="1">
    <citation type="submission" date="2018-12" db="EMBL/GenBank/DDBJ databases">
        <authorList>
            <person name="Syme R.A."/>
            <person name="Farfan-Caceres L."/>
            <person name="Lichtenzveig J."/>
        </authorList>
    </citation>
    <scope>NUCLEOTIDE SEQUENCE</scope>
    <source>
        <strain evidence="2">Al4</strain>
    </source>
</reference>
<proteinExistence type="predicted"/>
<evidence type="ECO:0000259" key="1">
    <source>
        <dbReference type="Pfam" id="PF00291"/>
    </source>
</evidence>
<dbReference type="SUPFAM" id="SSF53686">
    <property type="entry name" value="Tryptophan synthase beta subunit-like PLP-dependent enzymes"/>
    <property type="match status" value="1"/>
</dbReference>
<dbReference type="PANTHER" id="PTHR10314">
    <property type="entry name" value="CYSTATHIONINE BETA-SYNTHASE"/>
    <property type="match status" value="1"/>
</dbReference>
<dbReference type="AlphaFoldDB" id="A0A8H7JE31"/>
<name>A0A8H7JE31_9PLEO</name>
<evidence type="ECO:0000313" key="3">
    <source>
        <dbReference type="Proteomes" id="UP000651452"/>
    </source>
</evidence>
<feature type="domain" description="Tryptophan synthase beta chain-like PALP" evidence="1">
    <location>
        <begin position="12"/>
        <end position="301"/>
    </location>
</feature>
<dbReference type="CDD" id="cd01561">
    <property type="entry name" value="CBS_like"/>
    <property type="match status" value="1"/>
</dbReference>
<evidence type="ECO:0000313" key="2">
    <source>
        <dbReference type="EMBL" id="KAF9701525.1"/>
    </source>
</evidence>
<organism evidence="2 3">
    <name type="scientific">Ascochyta lentis</name>
    <dbReference type="NCBI Taxonomy" id="205686"/>
    <lineage>
        <taxon>Eukaryota</taxon>
        <taxon>Fungi</taxon>
        <taxon>Dikarya</taxon>
        <taxon>Ascomycota</taxon>
        <taxon>Pezizomycotina</taxon>
        <taxon>Dothideomycetes</taxon>
        <taxon>Pleosporomycetidae</taxon>
        <taxon>Pleosporales</taxon>
        <taxon>Pleosporineae</taxon>
        <taxon>Didymellaceae</taxon>
        <taxon>Ascochyta</taxon>
    </lineage>
</organism>
<dbReference type="Pfam" id="PF00291">
    <property type="entry name" value="PALP"/>
    <property type="match status" value="1"/>
</dbReference>
<protein>
    <recommendedName>
        <fullName evidence="1">Tryptophan synthase beta chain-like PALP domain-containing protein</fullName>
    </recommendedName>
</protein>
<sequence>MTCSLPVGSALDAIGNTPCVQLRRVVPSGCARVFVKLESLNPTGSYKDRMAKSLIEEAERKGDLRPGMTVVEATGGSTGSSLAFVCAVKGYNFHVVSSNAYADDKLRTMAAFGANTVDLVHSPSGGITADLVPSMIKRAKEISQSDTHFNTDQFVNSDAFVGYRTLGIELLDQIPNGIDGFCSAVGTAGMAMGVSKVLKERWPKTHVQILEPVSSPFLTTGRGGVHRVEGIGIGYTPPLLDSALYDEVRAISEDEGRAMCRRLAREEGILAGTSIGLNVTAAVALAKQLGPDKTVVTVACDTGLKYMHRDLYSEPQVDAQS</sequence>
<dbReference type="EMBL" id="RZGK01000002">
    <property type="protein sequence ID" value="KAF9701525.1"/>
    <property type="molecule type" value="Genomic_DNA"/>
</dbReference>
<dbReference type="Gene3D" id="3.40.50.1100">
    <property type="match status" value="2"/>
</dbReference>
<dbReference type="Proteomes" id="UP000651452">
    <property type="component" value="Unassembled WGS sequence"/>
</dbReference>
<accession>A0A8H7JE31</accession>
<reference evidence="2" key="2">
    <citation type="submission" date="2020-09" db="EMBL/GenBank/DDBJ databases">
        <title>Reference genome assembly for Australian Ascochyta lentis isolate Al4.</title>
        <authorList>
            <person name="Lee R.C."/>
            <person name="Farfan-Caceres L.M."/>
            <person name="Debler J.W."/>
            <person name="Williams A.H."/>
            <person name="Henares B.M."/>
        </authorList>
    </citation>
    <scope>NUCLEOTIDE SEQUENCE</scope>
    <source>
        <strain evidence="2">Al4</strain>
    </source>
</reference>